<organism evidence="3 4">
    <name type="scientific">Allokutzneria oryzae</name>
    <dbReference type="NCBI Taxonomy" id="1378989"/>
    <lineage>
        <taxon>Bacteria</taxon>
        <taxon>Bacillati</taxon>
        <taxon>Actinomycetota</taxon>
        <taxon>Actinomycetes</taxon>
        <taxon>Pseudonocardiales</taxon>
        <taxon>Pseudonocardiaceae</taxon>
        <taxon>Allokutzneria</taxon>
    </lineage>
</organism>
<keyword evidence="4" id="KW-1185">Reference proteome</keyword>
<dbReference type="EMBL" id="JBHLZU010000010">
    <property type="protein sequence ID" value="MFB9904913.1"/>
    <property type="molecule type" value="Genomic_DNA"/>
</dbReference>
<dbReference type="PROSITE" id="PS50022">
    <property type="entry name" value="FA58C_3"/>
    <property type="match status" value="1"/>
</dbReference>
<evidence type="ECO:0000313" key="3">
    <source>
        <dbReference type="EMBL" id="MFB9904913.1"/>
    </source>
</evidence>
<comment type="caution">
    <text evidence="3">The sequence shown here is derived from an EMBL/GenBank/DDBJ whole genome shotgun (WGS) entry which is preliminary data.</text>
</comment>
<gene>
    <name evidence="3" type="ORF">ACFFQA_13300</name>
</gene>
<sequence>MQRRVLAVTAAAVMFGSAAAPASFVALTVNPERVQVVGMPCLPSSVKVGLTNTGTADRYVDLEIGAQAPVTPDRRIISTWLPAWDPDHTVSTAIGITVPRNAKPGDYELNLSVDRTRRTVPVKVLPLPSKGEGDNLAVGEQARSSSTHGSFRTCGAVDGDANPENWSTSTGWNDATRGAFPDDYTVTLVAPTTIGRVELQTLDSAKYPAAQNGLRDWDVQVRSAGSWATVSQVRGNVLGRVKSTFPAVTADAVRIVALDSNDHAYSRIVELEVYSR</sequence>
<dbReference type="Proteomes" id="UP001589693">
    <property type="component" value="Unassembled WGS sequence"/>
</dbReference>
<proteinExistence type="predicted"/>
<dbReference type="InterPro" id="IPR008979">
    <property type="entry name" value="Galactose-bd-like_sf"/>
</dbReference>
<dbReference type="RefSeq" id="WP_377852111.1">
    <property type="nucleotide sequence ID" value="NZ_JBHLZU010000010.1"/>
</dbReference>
<accession>A0ABV5ZVJ6</accession>
<dbReference type="SUPFAM" id="SSF49785">
    <property type="entry name" value="Galactose-binding domain-like"/>
    <property type="match status" value="1"/>
</dbReference>
<evidence type="ECO:0000256" key="1">
    <source>
        <dbReference type="SAM" id="SignalP"/>
    </source>
</evidence>
<dbReference type="Gene3D" id="2.60.120.260">
    <property type="entry name" value="Galactose-binding domain-like"/>
    <property type="match status" value="1"/>
</dbReference>
<keyword evidence="1" id="KW-0732">Signal</keyword>
<feature type="domain" description="F5/8 type C" evidence="2">
    <location>
        <begin position="125"/>
        <end position="276"/>
    </location>
</feature>
<feature type="signal peptide" evidence="1">
    <location>
        <begin position="1"/>
        <end position="22"/>
    </location>
</feature>
<evidence type="ECO:0000313" key="4">
    <source>
        <dbReference type="Proteomes" id="UP001589693"/>
    </source>
</evidence>
<dbReference type="InterPro" id="IPR000421">
    <property type="entry name" value="FA58C"/>
</dbReference>
<evidence type="ECO:0000259" key="2">
    <source>
        <dbReference type="PROSITE" id="PS50022"/>
    </source>
</evidence>
<dbReference type="Pfam" id="PF00754">
    <property type="entry name" value="F5_F8_type_C"/>
    <property type="match status" value="1"/>
</dbReference>
<name>A0ABV5ZVJ6_9PSEU</name>
<feature type="chain" id="PRO_5046751431" evidence="1">
    <location>
        <begin position="23"/>
        <end position="276"/>
    </location>
</feature>
<protein>
    <submittedName>
        <fullName evidence="3">Discoidin domain-containing protein</fullName>
    </submittedName>
</protein>
<reference evidence="3 4" key="1">
    <citation type="submission" date="2024-09" db="EMBL/GenBank/DDBJ databases">
        <authorList>
            <person name="Sun Q."/>
            <person name="Mori K."/>
        </authorList>
    </citation>
    <scope>NUCLEOTIDE SEQUENCE [LARGE SCALE GENOMIC DNA]</scope>
    <source>
        <strain evidence="3 4">TBRC 7907</strain>
    </source>
</reference>